<evidence type="ECO:0008006" key="4">
    <source>
        <dbReference type="Google" id="ProtNLM"/>
    </source>
</evidence>
<feature type="region of interest" description="Disordered" evidence="1">
    <location>
        <begin position="105"/>
        <end position="129"/>
    </location>
</feature>
<keyword evidence="3" id="KW-1185">Reference proteome</keyword>
<dbReference type="Proteomes" id="UP001233999">
    <property type="component" value="Unassembled WGS sequence"/>
</dbReference>
<dbReference type="AlphaFoldDB" id="A0AAD8A3P8"/>
<dbReference type="InterPro" id="IPR018800">
    <property type="entry name" value="PRCC"/>
</dbReference>
<dbReference type="GO" id="GO:0005634">
    <property type="term" value="C:nucleus"/>
    <property type="evidence" value="ECO:0007669"/>
    <property type="project" value="TreeGrafter"/>
</dbReference>
<reference evidence="2" key="1">
    <citation type="journal article" date="2023" name="IScience">
        <title>Live-bearing cockroach genome reveals convergent evolutionary mechanisms linked to viviparity in insects and beyond.</title>
        <authorList>
            <person name="Fouks B."/>
            <person name="Harrison M.C."/>
            <person name="Mikhailova A.A."/>
            <person name="Marchal E."/>
            <person name="English S."/>
            <person name="Carruthers M."/>
            <person name="Jennings E.C."/>
            <person name="Chiamaka E.L."/>
            <person name="Frigard R.A."/>
            <person name="Pippel M."/>
            <person name="Attardo G.M."/>
            <person name="Benoit J.B."/>
            <person name="Bornberg-Bauer E."/>
            <person name="Tobe S.S."/>
        </authorList>
    </citation>
    <scope>NUCLEOTIDE SEQUENCE</scope>
    <source>
        <tissue evidence="2">Testes</tissue>
    </source>
</reference>
<protein>
    <recommendedName>
        <fullName evidence="4">Proline-rich protein PRCC</fullName>
    </recommendedName>
</protein>
<name>A0AAD8A3P8_DIPPU</name>
<proteinExistence type="predicted"/>
<dbReference type="Pfam" id="PF10253">
    <property type="entry name" value="PRCC"/>
    <property type="match status" value="1"/>
</dbReference>
<dbReference type="PANTHER" id="PTHR13621:SF2">
    <property type="entry name" value="PROLINE-RICH PROTEIN PRCC"/>
    <property type="match status" value="1"/>
</dbReference>
<feature type="compositionally biased region" description="Basic and acidic residues" evidence="1">
    <location>
        <begin position="32"/>
        <end position="41"/>
    </location>
</feature>
<evidence type="ECO:0000313" key="3">
    <source>
        <dbReference type="Proteomes" id="UP001233999"/>
    </source>
</evidence>
<sequence length="332" mass="37479">MASLVAYGSSDESENESGNEDDYSPVQPEITVTKDGRRKGVDLPMGDDINAISENKTFNKSSLFSDLPLPKTSTSATSLFTDDSLLKNHAIIQKKQPVKITVPSLSEFKEEEEPEPAKKKLKPSSKGSGLFAVLPPPKHLTLKEVKRPLVPNVITKKPSVASLILKMNQMEKNGSHVDDNNSKGDQPLTFDSEFKPSPWTTAQAEWQDDEPRTSCDDYISVQQDNLHTDLVLQQLCGRRGKRHQQEMQLIDVSGDAIMPDPNEWLTKQLTQEQATKVHSHSHRKNDGPTTQQRRKHQITYLAFQAKENELELKNQWSQNRMSRKQTQSKYGF</sequence>
<evidence type="ECO:0000313" key="2">
    <source>
        <dbReference type="EMBL" id="KAJ9591846.1"/>
    </source>
</evidence>
<feature type="compositionally biased region" description="Acidic residues" evidence="1">
    <location>
        <begin position="11"/>
        <end position="23"/>
    </location>
</feature>
<reference evidence="2" key="2">
    <citation type="submission" date="2023-05" db="EMBL/GenBank/DDBJ databases">
        <authorList>
            <person name="Fouks B."/>
        </authorList>
    </citation>
    <scope>NUCLEOTIDE SEQUENCE</scope>
    <source>
        <strain evidence="2">Stay&amp;Tobe</strain>
        <tissue evidence="2">Testes</tissue>
    </source>
</reference>
<feature type="region of interest" description="Disordered" evidence="1">
    <location>
        <begin position="1"/>
        <end position="48"/>
    </location>
</feature>
<comment type="caution">
    <text evidence="2">The sequence shown here is derived from an EMBL/GenBank/DDBJ whole genome shotgun (WGS) entry which is preliminary data.</text>
</comment>
<dbReference type="PANTHER" id="PTHR13621">
    <property type="entry name" value="PROLINE-RICH PROTEIN PRCC"/>
    <property type="match status" value="1"/>
</dbReference>
<organism evidence="2 3">
    <name type="scientific">Diploptera punctata</name>
    <name type="common">Pacific beetle cockroach</name>
    <dbReference type="NCBI Taxonomy" id="6984"/>
    <lineage>
        <taxon>Eukaryota</taxon>
        <taxon>Metazoa</taxon>
        <taxon>Ecdysozoa</taxon>
        <taxon>Arthropoda</taxon>
        <taxon>Hexapoda</taxon>
        <taxon>Insecta</taxon>
        <taxon>Pterygota</taxon>
        <taxon>Neoptera</taxon>
        <taxon>Polyneoptera</taxon>
        <taxon>Dictyoptera</taxon>
        <taxon>Blattodea</taxon>
        <taxon>Blaberoidea</taxon>
        <taxon>Blaberidae</taxon>
        <taxon>Diplopterinae</taxon>
        <taxon>Diploptera</taxon>
    </lineage>
</organism>
<feature type="region of interest" description="Disordered" evidence="1">
    <location>
        <begin position="270"/>
        <end position="295"/>
    </location>
</feature>
<evidence type="ECO:0000256" key="1">
    <source>
        <dbReference type="SAM" id="MobiDB-lite"/>
    </source>
</evidence>
<accession>A0AAD8A3P8</accession>
<dbReference type="EMBL" id="JASPKZ010003856">
    <property type="protein sequence ID" value="KAJ9591846.1"/>
    <property type="molecule type" value="Genomic_DNA"/>
</dbReference>
<gene>
    <name evidence="2" type="ORF">L9F63_001663</name>
</gene>